<accession>A0ABN8F015</accession>
<keyword evidence="6" id="KW-1185">Reference proteome</keyword>
<reference evidence="5" key="1">
    <citation type="submission" date="2021-12" db="EMBL/GenBank/DDBJ databases">
        <authorList>
            <person name="Rodrigo-Torres L."/>
            <person name="Arahal R. D."/>
            <person name="Lucena T."/>
        </authorList>
    </citation>
    <scope>NUCLEOTIDE SEQUENCE</scope>
    <source>
        <strain evidence="5">CECT 8858</strain>
    </source>
</reference>
<feature type="domain" description="Multidrug resistance protein MdtA-like alpha-helical hairpin" evidence="3">
    <location>
        <begin position="119"/>
        <end position="180"/>
    </location>
</feature>
<evidence type="ECO:0000256" key="1">
    <source>
        <dbReference type="ARBA" id="ARBA00023054"/>
    </source>
</evidence>
<dbReference type="Pfam" id="PF25917">
    <property type="entry name" value="BSH_RND"/>
    <property type="match status" value="1"/>
</dbReference>
<comment type="caution">
    <text evidence="5">The sequence shown here is derived from an EMBL/GenBank/DDBJ whole genome shotgun (WGS) entry which is preliminary data.</text>
</comment>
<feature type="coiled-coil region" evidence="2">
    <location>
        <begin position="117"/>
        <end position="189"/>
    </location>
</feature>
<evidence type="ECO:0000313" key="5">
    <source>
        <dbReference type="EMBL" id="CAH0997591.1"/>
    </source>
</evidence>
<dbReference type="PANTHER" id="PTHR30469">
    <property type="entry name" value="MULTIDRUG RESISTANCE PROTEIN MDTA"/>
    <property type="match status" value="1"/>
</dbReference>
<name>A0ABN8F015_9BACT</name>
<evidence type="ECO:0000313" key="6">
    <source>
        <dbReference type="Proteomes" id="UP000837932"/>
    </source>
</evidence>
<evidence type="ECO:0000259" key="4">
    <source>
        <dbReference type="Pfam" id="PF25917"/>
    </source>
</evidence>
<dbReference type="InterPro" id="IPR058625">
    <property type="entry name" value="MdtA-like_BSH"/>
</dbReference>
<dbReference type="SUPFAM" id="SSF111369">
    <property type="entry name" value="HlyD-like secretion proteins"/>
    <property type="match status" value="1"/>
</dbReference>
<protein>
    <recommendedName>
        <fullName evidence="7">HlyD family secretion protein</fullName>
    </recommendedName>
</protein>
<dbReference type="Gene3D" id="2.40.50.100">
    <property type="match status" value="1"/>
</dbReference>
<evidence type="ECO:0000256" key="2">
    <source>
        <dbReference type="SAM" id="Coils"/>
    </source>
</evidence>
<dbReference type="InterPro" id="IPR030190">
    <property type="entry name" value="MacA_alpha-hairpin_sf"/>
</dbReference>
<sequence>MGIIDINFMKKYLLLFVTITLLASCNKKEKEDAEKVKADSLAKLPTTNNQILGVARIEPEDGILNLTAGTNGKVLAVLIKENQIVQKGQSLLTIENNLENAQLAQSESKIGTQKAAIAVSQANLEAAKTNLKNARETYERNLSLYEGNAQTKQTLDDSKATVDKLAKDVETAVASIEQSKSKINELEADISYFRTVVNQKKVNSLVSGKVLKVSVKTGDYVNNTSQIAEFAPNGSLIAKTEVDELYAEKIQLGQKAFIISQTTGDTLARGSVSYAADYLKQKSLFKDQSTEQEDRRVRDVSIRLESGKMPLIGSRVDCVILLK</sequence>
<dbReference type="Proteomes" id="UP000837932">
    <property type="component" value="Unassembled WGS sequence"/>
</dbReference>
<gene>
    <name evidence="5" type="ORF">EMA8858_03725</name>
</gene>
<feature type="domain" description="Multidrug resistance protein MdtA-like barrel-sandwich hybrid" evidence="4">
    <location>
        <begin position="66"/>
        <end position="226"/>
    </location>
</feature>
<dbReference type="Pfam" id="PF25876">
    <property type="entry name" value="HH_MFP_RND"/>
    <property type="match status" value="1"/>
</dbReference>
<organism evidence="5 6">
    <name type="scientific">Emticicia aquatica</name>
    <dbReference type="NCBI Taxonomy" id="1681835"/>
    <lineage>
        <taxon>Bacteria</taxon>
        <taxon>Pseudomonadati</taxon>
        <taxon>Bacteroidota</taxon>
        <taxon>Cytophagia</taxon>
        <taxon>Cytophagales</taxon>
        <taxon>Leadbetterellaceae</taxon>
        <taxon>Emticicia</taxon>
    </lineage>
</organism>
<dbReference type="PANTHER" id="PTHR30469:SF15">
    <property type="entry name" value="HLYD FAMILY OF SECRETION PROTEINS"/>
    <property type="match status" value="1"/>
</dbReference>
<proteinExistence type="predicted"/>
<dbReference type="InterPro" id="IPR058624">
    <property type="entry name" value="MdtA-like_HH"/>
</dbReference>
<keyword evidence="1 2" id="KW-0175">Coiled coil</keyword>
<evidence type="ECO:0000259" key="3">
    <source>
        <dbReference type="Pfam" id="PF25876"/>
    </source>
</evidence>
<dbReference type="Gene3D" id="6.10.140.1990">
    <property type="match status" value="1"/>
</dbReference>
<dbReference type="EMBL" id="CAKLPY010000004">
    <property type="protein sequence ID" value="CAH0997591.1"/>
    <property type="molecule type" value="Genomic_DNA"/>
</dbReference>
<evidence type="ECO:0008006" key="7">
    <source>
        <dbReference type="Google" id="ProtNLM"/>
    </source>
</evidence>